<evidence type="ECO:0000256" key="1">
    <source>
        <dbReference type="SAM" id="MobiDB-lite"/>
    </source>
</evidence>
<name>A0A1H2TL13_9BACL</name>
<dbReference type="AlphaFoldDB" id="A0A1H2TL13"/>
<proteinExistence type="predicted"/>
<evidence type="ECO:0000313" key="2">
    <source>
        <dbReference type="EMBL" id="SDW44552.1"/>
    </source>
</evidence>
<organism evidence="2 3">
    <name type="scientific">Marininema mesophilum</name>
    <dbReference type="NCBI Taxonomy" id="1048340"/>
    <lineage>
        <taxon>Bacteria</taxon>
        <taxon>Bacillati</taxon>
        <taxon>Bacillota</taxon>
        <taxon>Bacilli</taxon>
        <taxon>Bacillales</taxon>
        <taxon>Thermoactinomycetaceae</taxon>
        <taxon>Marininema</taxon>
    </lineage>
</organism>
<evidence type="ECO:0000313" key="3">
    <source>
        <dbReference type="Proteomes" id="UP000198534"/>
    </source>
</evidence>
<protein>
    <submittedName>
        <fullName evidence="2">Uncharacterized protein</fullName>
    </submittedName>
</protein>
<gene>
    <name evidence="2" type="ORF">SAMN05444487_103169</name>
</gene>
<keyword evidence="3" id="KW-1185">Reference proteome</keyword>
<reference evidence="2 3" key="1">
    <citation type="submission" date="2016-10" db="EMBL/GenBank/DDBJ databases">
        <authorList>
            <person name="de Groot N.N."/>
        </authorList>
    </citation>
    <scope>NUCLEOTIDE SEQUENCE [LARGE SCALE GENOMIC DNA]</scope>
    <source>
        <strain evidence="2 3">DSM 45610</strain>
    </source>
</reference>
<dbReference type="EMBL" id="FNNQ01000003">
    <property type="protein sequence ID" value="SDW44552.1"/>
    <property type="molecule type" value="Genomic_DNA"/>
</dbReference>
<sequence>MEEKNSVLEVDPEEKDTGRSKRLASLFAAAILVVSTGCSDDEARCTDKDKDNYCDKETCVDKDEDGYCDNGDGRVGGSAFYKNGKKVFKKISGISSGSKGGVGSSSRHSSGG</sequence>
<feature type="region of interest" description="Disordered" evidence="1">
    <location>
        <begin position="93"/>
        <end position="112"/>
    </location>
</feature>
<dbReference type="RefSeq" id="WP_091736762.1">
    <property type="nucleotide sequence ID" value="NZ_FNNQ01000003.1"/>
</dbReference>
<dbReference type="Proteomes" id="UP000198534">
    <property type="component" value="Unassembled WGS sequence"/>
</dbReference>
<accession>A0A1H2TL13</accession>
<dbReference type="OrthoDB" id="2667171at2"/>